<evidence type="ECO:0000256" key="2">
    <source>
        <dbReference type="ARBA" id="ARBA00006824"/>
    </source>
</evidence>
<feature type="transmembrane region" description="Helical" evidence="6">
    <location>
        <begin position="478"/>
        <end position="498"/>
    </location>
</feature>
<keyword evidence="5 6" id="KW-0472">Membrane</keyword>
<dbReference type="GO" id="GO:0006511">
    <property type="term" value="P:ubiquitin-dependent protein catabolic process"/>
    <property type="evidence" value="ECO:0007669"/>
    <property type="project" value="TreeGrafter"/>
</dbReference>
<dbReference type="InterPro" id="IPR007248">
    <property type="entry name" value="Mpv17_PMP22"/>
</dbReference>
<evidence type="ECO:0000256" key="1">
    <source>
        <dbReference type="ARBA" id="ARBA00004141"/>
    </source>
</evidence>
<evidence type="ECO:0008006" key="9">
    <source>
        <dbReference type="Google" id="ProtNLM"/>
    </source>
</evidence>
<evidence type="ECO:0000256" key="5">
    <source>
        <dbReference type="ARBA" id="ARBA00023136"/>
    </source>
</evidence>
<dbReference type="AlphaFoldDB" id="A0A5J5DMX2"/>
<dbReference type="PANTHER" id="PTHR12498">
    <property type="entry name" value="N-TERMINAL ASPARAGINE AMIDOHYDROLASE"/>
    <property type="match status" value="1"/>
</dbReference>
<keyword evidence="4 6" id="KW-1133">Transmembrane helix</keyword>
<dbReference type="GO" id="GO:0008418">
    <property type="term" value="F:protein-N-terminal asparagine amidohydrolase activity"/>
    <property type="evidence" value="ECO:0007669"/>
    <property type="project" value="InterPro"/>
</dbReference>
<dbReference type="EMBL" id="VOFY01000002">
    <property type="protein sequence ID" value="KAA8594569.1"/>
    <property type="molecule type" value="Genomic_DNA"/>
</dbReference>
<comment type="subcellular location">
    <subcellularLocation>
        <location evidence="1">Membrane</location>
        <topology evidence="1">Multi-pass membrane protein</topology>
    </subcellularLocation>
</comment>
<dbReference type="Pfam" id="PF14736">
    <property type="entry name" value="N_Asn_amidohyd"/>
    <property type="match status" value="2"/>
</dbReference>
<name>A0A5J5DMX2_9PERO</name>
<evidence type="ECO:0000313" key="7">
    <source>
        <dbReference type="EMBL" id="KAA8594569.1"/>
    </source>
</evidence>
<sequence length="532" mass="60193">MPLFIQNRGLDRISSTAELFDYYPHLQENARAFRSLPLVDVDPKCFLYVQQREFAATTPADNCVSVIGSDDATTCHLVVLRHTGSGAVCLAHCDGSSTWSEVPLLVKAVMSLSDVSEEGRYETHKQTNIKKCTSYSDILPLCFPLCRLELHLAGGFNDESKTSHKLSLNILDSFYFTAAFQKQKEDIHLETCCITEMNDIVVDGTHRPVVYGIGVNVKTGDVFPSTFIHKGPAEELRSARTFTGGQMADIYDSSRGLVKIGPCKWSPNLDIAFWLSQDDDTILKYMSTSPLAEPPHFVQHMKTTIQFLLGHPSSDSLFPGGQPQLYHRTEGGDWERVAFLRHVRRFPWVTNVTLYGCLFAGGDFVHQSFSRGEQMDWRHTRNVAVVAFSFHGNFNFFWMRFLERRFPGNSVRMVIRKLLLDQTTAAPLATSVFYTGVSILEGKDDIFEDWREKFLNTYKTGLMFWPFMQFLNFALVPLYVRTAFTGCCAFVWATFLCFSRQNGDGTIGAALAWMFPPKEDEAETVDSKEKSE</sequence>
<dbReference type="PANTHER" id="PTHR12498:SF0">
    <property type="entry name" value="PROTEIN N-TERMINAL ASPARAGINE AMIDOHYDROLASE"/>
    <property type="match status" value="1"/>
</dbReference>
<evidence type="ECO:0000313" key="8">
    <source>
        <dbReference type="Proteomes" id="UP000327493"/>
    </source>
</evidence>
<dbReference type="Pfam" id="PF04117">
    <property type="entry name" value="Mpv17_PMP22"/>
    <property type="match status" value="1"/>
</dbReference>
<comment type="similarity">
    <text evidence="2">Belongs to the peroxisomal membrane protein PXMP2/4 family.</text>
</comment>
<dbReference type="GO" id="GO:0005634">
    <property type="term" value="C:nucleus"/>
    <property type="evidence" value="ECO:0007669"/>
    <property type="project" value="TreeGrafter"/>
</dbReference>
<evidence type="ECO:0000256" key="4">
    <source>
        <dbReference type="ARBA" id="ARBA00022989"/>
    </source>
</evidence>
<reference evidence="7 8" key="1">
    <citation type="submission" date="2019-08" db="EMBL/GenBank/DDBJ databases">
        <title>A chromosome-level genome assembly, high-density linkage maps, and genome scans reveal the genomic architecture of hybrid incompatibilities underlying speciation via character displacement in darters (Percidae: Etheostominae).</title>
        <authorList>
            <person name="Moran R.L."/>
            <person name="Catchen J.M."/>
            <person name="Fuller R.C."/>
        </authorList>
    </citation>
    <scope>NUCLEOTIDE SEQUENCE [LARGE SCALE GENOMIC DNA]</scope>
    <source>
        <strain evidence="7">EspeVRDwgs_2016</strain>
        <tissue evidence="7">Muscle</tissue>
    </source>
</reference>
<dbReference type="Proteomes" id="UP000327493">
    <property type="component" value="Chromosome 2"/>
</dbReference>
<protein>
    <recommendedName>
        <fullName evidence="9">Protein N-terminal asparagine amidohydrolase</fullName>
    </recommendedName>
</protein>
<proteinExistence type="inferred from homology"/>
<accession>A0A5J5DMX2</accession>
<dbReference type="InterPro" id="IPR026750">
    <property type="entry name" value="NTAN1"/>
</dbReference>
<organism evidence="7 8">
    <name type="scientific">Etheostoma spectabile</name>
    <name type="common">orangethroat darter</name>
    <dbReference type="NCBI Taxonomy" id="54343"/>
    <lineage>
        <taxon>Eukaryota</taxon>
        <taxon>Metazoa</taxon>
        <taxon>Chordata</taxon>
        <taxon>Craniata</taxon>
        <taxon>Vertebrata</taxon>
        <taxon>Euteleostomi</taxon>
        <taxon>Actinopterygii</taxon>
        <taxon>Neopterygii</taxon>
        <taxon>Teleostei</taxon>
        <taxon>Neoteleostei</taxon>
        <taxon>Acanthomorphata</taxon>
        <taxon>Eupercaria</taxon>
        <taxon>Perciformes</taxon>
        <taxon>Percoidei</taxon>
        <taxon>Percidae</taxon>
        <taxon>Etheostomatinae</taxon>
        <taxon>Etheostoma</taxon>
    </lineage>
</organism>
<gene>
    <name evidence="7" type="ORF">FQN60_011704</name>
</gene>
<dbReference type="GO" id="GO:0016020">
    <property type="term" value="C:membrane"/>
    <property type="evidence" value="ECO:0007669"/>
    <property type="project" value="UniProtKB-SubCell"/>
</dbReference>
<comment type="caution">
    <text evidence="7">The sequence shown here is derived from an EMBL/GenBank/DDBJ whole genome shotgun (WGS) entry which is preliminary data.</text>
</comment>
<evidence type="ECO:0000256" key="6">
    <source>
        <dbReference type="SAM" id="Phobius"/>
    </source>
</evidence>
<evidence type="ECO:0000256" key="3">
    <source>
        <dbReference type="ARBA" id="ARBA00022692"/>
    </source>
</evidence>
<keyword evidence="3 6" id="KW-0812">Transmembrane</keyword>
<keyword evidence="8" id="KW-1185">Reference proteome</keyword>